<dbReference type="Gene3D" id="1.25.40.180">
    <property type="match status" value="1"/>
</dbReference>
<dbReference type="Proteomes" id="UP001189429">
    <property type="component" value="Unassembled WGS sequence"/>
</dbReference>
<dbReference type="EMBL" id="CAUYUJ010021041">
    <property type="protein sequence ID" value="CAK0902223.1"/>
    <property type="molecule type" value="Genomic_DNA"/>
</dbReference>
<evidence type="ECO:0000313" key="2">
    <source>
        <dbReference type="EMBL" id="CAK0902223.1"/>
    </source>
</evidence>
<evidence type="ECO:0000313" key="3">
    <source>
        <dbReference type="Proteomes" id="UP001189429"/>
    </source>
</evidence>
<keyword evidence="3" id="KW-1185">Reference proteome</keyword>
<protein>
    <recommendedName>
        <fullName evidence="4">Tubulin-specific chaperone A</fullName>
    </recommendedName>
</protein>
<evidence type="ECO:0000256" key="1">
    <source>
        <dbReference type="SAM" id="MobiDB-lite"/>
    </source>
</evidence>
<dbReference type="PANTHER" id="PTHR12839">
    <property type="entry name" value="NONSENSE-MEDIATED MRNA DECAY PROTEIN 2 UP-FRAMESHIFT SUPPRESSOR 2"/>
    <property type="match status" value="1"/>
</dbReference>
<gene>
    <name evidence="2" type="ORF">PCOR1329_LOCUS78906</name>
</gene>
<organism evidence="2 3">
    <name type="scientific">Prorocentrum cordatum</name>
    <dbReference type="NCBI Taxonomy" id="2364126"/>
    <lineage>
        <taxon>Eukaryota</taxon>
        <taxon>Sar</taxon>
        <taxon>Alveolata</taxon>
        <taxon>Dinophyceae</taxon>
        <taxon>Prorocentrales</taxon>
        <taxon>Prorocentraceae</taxon>
        <taxon>Prorocentrum</taxon>
    </lineage>
</organism>
<feature type="region of interest" description="Disordered" evidence="1">
    <location>
        <begin position="65"/>
        <end position="84"/>
    </location>
</feature>
<dbReference type="InterPro" id="IPR039762">
    <property type="entry name" value="Nmd2/UPF2"/>
</dbReference>
<feature type="non-terminal residue" evidence="2">
    <location>
        <position position="1"/>
    </location>
</feature>
<accession>A0ABN9XQJ9</accession>
<name>A0ABN9XQJ9_9DINO</name>
<feature type="non-terminal residue" evidence="2">
    <location>
        <position position="174"/>
    </location>
</feature>
<proteinExistence type="predicted"/>
<sequence length="174" mass="18727">AEPKAEAKADAKAKAKPQAKDAPSKDAADGKPEAQDPQAKLVEEANQEYADALKTEKVRVDLREANRKAAAAGPQLTGSRDKSMKGVDRFKNKLKAFKGESEMDAVLKDLNSVDASKYVPEIADCIMEAAGVTLKLKELPAACKVCSQLLATYEDFAAVLAKAIKKARGRLQQR</sequence>
<feature type="compositionally biased region" description="Basic and acidic residues" evidence="1">
    <location>
        <begin position="1"/>
        <end position="34"/>
    </location>
</feature>
<feature type="region of interest" description="Disordered" evidence="1">
    <location>
        <begin position="1"/>
        <end position="48"/>
    </location>
</feature>
<comment type="caution">
    <text evidence="2">The sequence shown here is derived from an EMBL/GenBank/DDBJ whole genome shotgun (WGS) entry which is preliminary data.</text>
</comment>
<evidence type="ECO:0008006" key="4">
    <source>
        <dbReference type="Google" id="ProtNLM"/>
    </source>
</evidence>
<reference evidence="2" key="1">
    <citation type="submission" date="2023-10" db="EMBL/GenBank/DDBJ databases">
        <authorList>
            <person name="Chen Y."/>
            <person name="Shah S."/>
            <person name="Dougan E. K."/>
            <person name="Thang M."/>
            <person name="Chan C."/>
        </authorList>
    </citation>
    <scope>NUCLEOTIDE SEQUENCE [LARGE SCALE GENOMIC DNA]</scope>
</reference>
<dbReference type="PANTHER" id="PTHR12839:SF7">
    <property type="entry name" value="REGULATOR OF NONSENSE TRANSCRIPTS 2"/>
    <property type="match status" value="1"/>
</dbReference>